<feature type="signal peptide" evidence="9">
    <location>
        <begin position="1"/>
        <end position="22"/>
    </location>
</feature>
<dbReference type="CDD" id="cd00190">
    <property type="entry name" value="Tryp_SPc"/>
    <property type="match status" value="1"/>
</dbReference>
<name>A0A8S4SB98_9NEOP</name>
<evidence type="ECO:0000256" key="8">
    <source>
        <dbReference type="RuleBase" id="RU363034"/>
    </source>
</evidence>
<evidence type="ECO:0000313" key="12">
    <source>
        <dbReference type="Proteomes" id="UP000838756"/>
    </source>
</evidence>
<keyword evidence="12" id="KW-1185">Reference proteome</keyword>
<dbReference type="EC" id="3.4.21.-" evidence="8"/>
<dbReference type="Pfam" id="PF00089">
    <property type="entry name" value="Trypsin"/>
    <property type="match status" value="1"/>
</dbReference>
<dbReference type="FunFam" id="2.40.10.10:FF:000028">
    <property type="entry name" value="Serine protease easter"/>
    <property type="match status" value="1"/>
</dbReference>
<dbReference type="InterPro" id="IPR022700">
    <property type="entry name" value="CLIP"/>
</dbReference>
<dbReference type="PROSITE" id="PS00135">
    <property type="entry name" value="TRYPSIN_SER"/>
    <property type="match status" value="1"/>
</dbReference>
<dbReference type="AlphaFoldDB" id="A0A8S4SB98"/>
<dbReference type="InterPro" id="IPR038565">
    <property type="entry name" value="CLIP_sf"/>
</dbReference>
<dbReference type="OrthoDB" id="9028152at2759"/>
<dbReference type="Proteomes" id="UP000838756">
    <property type="component" value="Unassembled WGS sequence"/>
</dbReference>
<dbReference type="Pfam" id="PF12032">
    <property type="entry name" value="CLIP"/>
    <property type="match status" value="1"/>
</dbReference>
<sequence>METWCKKLFLLCFFATVLSTYAEQCRNSECINLDQCVGLYTQLQQNPENNDIVQLLRRLHCGFNRRTPMVCCPDEYRYNVQTANRAGAFDTNAAMNLLPERSVCGVMNNDRIYGGNLTEIDEHPWMALIKYQKLDGTGFYCGGVLISSRYVLTAAHCVKGADLPESWSVSEVRLGEWDTSSSIDCQRPDDCSPPPLDVPIEEVIAHEGYVPTDEHQQNDIALLRLAYDVQFNDFVKPICLPTDPSLRRKTFEGDDMEVAGWGKTETRSTSNVKLKVVVPVVRKSDCQQVYRRARRVITDKQLCAGGLRGQDSCKGDSGGPLMGQINAMNWMAIGVVSYGPTPCGTPGWPGVYTRVTAFVDWILSKLRP</sequence>
<comment type="similarity">
    <text evidence="7 9">Belongs to the peptidase S1 family. CLIP subfamily.</text>
</comment>
<evidence type="ECO:0000256" key="1">
    <source>
        <dbReference type="ARBA" id="ARBA00022670"/>
    </source>
</evidence>
<comment type="domain">
    <text evidence="9">The clip domain consists of 35-55 residues which are 'knitted' together usually by 3 conserved disulfide bonds forming a clip-like compact structure.</text>
</comment>
<comment type="caution">
    <text evidence="11">The sequence shown here is derived from an EMBL/GenBank/DDBJ whole genome shotgun (WGS) entry which is preliminary data.</text>
</comment>
<dbReference type="FunFam" id="2.40.10.10:FF:000084">
    <property type="entry name" value="Serine protease easter"/>
    <property type="match status" value="1"/>
</dbReference>
<keyword evidence="1 8" id="KW-0645">Protease</keyword>
<dbReference type="InterPro" id="IPR018114">
    <property type="entry name" value="TRYPSIN_HIS"/>
</dbReference>
<dbReference type="PROSITE" id="PS50240">
    <property type="entry name" value="TRYPSIN_DOM"/>
    <property type="match status" value="1"/>
</dbReference>
<dbReference type="InterPro" id="IPR051487">
    <property type="entry name" value="Ser/Thr_Proteases_Immune/Dev"/>
</dbReference>
<dbReference type="PANTHER" id="PTHR24256">
    <property type="entry name" value="TRYPTASE-RELATED"/>
    <property type="match status" value="1"/>
</dbReference>
<evidence type="ECO:0000256" key="9">
    <source>
        <dbReference type="RuleBase" id="RU366078"/>
    </source>
</evidence>
<feature type="domain" description="Peptidase S1" evidence="10">
    <location>
        <begin position="112"/>
        <end position="367"/>
    </location>
</feature>
<keyword evidence="3 8" id="KW-0378">Hydrolase</keyword>
<keyword evidence="6" id="KW-0325">Glycoprotein</keyword>
<dbReference type="SMART" id="SM00020">
    <property type="entry name" value="Tryp_SPc"/>
    <property type="match status" value="1"/>
</dbReference>
<dbReference type="InterPro" id="IPR043504">
    <property type="entry name" value="Peptidase_S1_PA_chymotrypsin"/>
</dbReference>
<organism evidence="11 12">
    <name type="scientific">Pararge aegeria aegeria</name>
    <dbReference type="NCBI Taxonomy" id="348720"/>
    <lineage>
        <taxon>Eukaryota</taxon>
        <taxon>Metazoa</taxon>
        <taxon>Ecdysozoa</taxon>
        <taxon>Arthropoda</taxon>
        <taxon>Hexapoda</taxon>
        <taxon>Insecta</taxon>
        <taxon>Pterygota</taxon>
        <taxon>Neoptera</taxon>
        <taxon>Endopterygota</taxon>
        <taxon>Lepidoptera</taxon>
        <taxon>Glossata</taxon>
        <taxon>Ditrysia</taxon>
        <taxon>Papilionoidea</taxon>
        <taxon>Nymphalidae</taxon>
        <taxon>Satyrinae</taxon>
        <taxon>Satyrini</taxon>
        <taxon>Parargina</taxon>
        <taxon>Pararge</taxon>
    </lineage>
</organism>
<protein>
    <recommendedName>
        <fullName evidence="9">CLIP domain-containing serine protease</fullName>
        <ecNumber evidence="8">3.4.21.-</ecNumber>
    </recommendedName>
</protein>
<dbReference type="GO" id="GO:0006508">
    <property type="term" value="P:proteolysis"/>
    <property type="evidence" value="ECO:0007669"/>
    <property type="project" value="UniProtKB-KW"/>
</dbReference>
<dbReference type="EMBL" id="CAKXAJ010026116">
    <property type="protein sequence ID" value="CAH2257133.1"/>
    <property type="molecule type" value="Genomic_DNA"/>
</dbReference>
<keyword evidence="9" id="KW-0964">Secreted</keyword>
<evidence type="ECO:0000256" key="5">
    <source>
        <dbReference type="ARBA" id="ARBA00023157"/>
    </source>
</evidence>
<comment type="subcellular location">
    <subcellularLocation>
        <location evidence="9">Secreted</location>
    </subcellularLocation>
</comment>
<keyword evidence="2 9" id="KW-0732">Signal</keyword>
<keyword evidence="4 8" id="KW-0720">Serine protease</keyword>
<dbReference type="InterPro" id="IPR033116">
    <property type="entry name" value="TRYPSIN_SER"/>
</dbReference>
<feature type="chain" id="PRO_5035959894" description="CLIP domain-containing serine protease" evidence="9">
    <location>
        <begin position="23"/>
        <end position="368"/>
    </location>
</feature>
<reference evidence="11" key="1">
    <citation type="submission" date="2022-03" db="EMBL/GenBank/DDBJ databases">
        <authorList>
            <person name="Lindestad O."/>
        </authorList>
    </citation>
    <scope>NUCLEOTIDE SEQUENCE</scope>
</reference>
<evidence type="ECO:0000256" key="3">
    <source>
        <dbReference type="ARBA" id="ARBA00022801"/>
    </source>
</evidence>
<dbReference type="PROSITE" id="PS00134">
    <property type="entry name" value="TRYPSIN_HIS"/>
    <property type="match status" value="1"/>
</dbReference>
<dbReference type="PRINTS" id="PR00722">
    <property type="entry name" value="CHYMOTRYPSIN"/>
</dbReference>
<keyword evidence="5" id="KW-1015">Disulfide bond</keyword>
<evidence type="ECO:0000256" key="4">
    <source>
        <dbReference type="ARBA" id="ARBA00022825"/>
    </source>
</evidence>
<evidence type="ECO:0000256" key="6">
    <source>
        <dbReference type="ARBA" id="ARBA00023180"/>
    </source>
</evidence>
<dbReference type="GO" id="GO:0005576">
    <property type="term" value="C:extracellular region"/>
    <property type="evidence" value="ECO:0007669"/>
    <property type="project" value="UniProtKB-SubCell"/>
</dbReference>
<dbReference type="SUPFAM" id="SSF50494">
    <property type="entry name" value="Trypsin-like serine proteases"/>
    <property type="match status" value="1"/>
</dbReference>
<dbReference type="InterPro" id="IPR001254">
    <property type="entry name" value="Trypsin_dom"/>
</dbReference>
<dbReference type="GO" id="GO:0004252">
    <property type="term" value="F:serine-type endopeptidase activity"/>
    <property type="evidence" value="ECO:0007669"/>
    <property type="project" value="UniProtKB-UniRule"/>
</dbReference>
<evidence type="ECO:0000256" key="2">
    <source>
        <dbReference type="ARBA" id="ARBA00022729"/>
    </source>
</evidence>
<evidence type="ECO:0000313" key="11">
    <source>
        <dbReference type="EMBL" id="CAH2257133.1"/>
    </source>
</evidence>
<dbReference type="Gene3D" id="2.40.10.10">
    <property type="entry name" value="Trypsin-like serine proteases"/>
    <property type="match status" value="2"/>
</dbReference>
<dbReference type="InterPro" id="IPR009003">
    <property type="entry name" value="Peptidase_S1_PA"/>
</dbReference>
<dbReference type="Gene3D" id="3.30.1640.30">
    <property type="match status" value="1"/>
</dbReference>
<evidence type="ECO:0000256" key="7">
    <source>
        <dbReference type="ARBA" id="ARBA00024195"/>
    </source>
</evidence>
<gene>
    <name evidence="11" type="primary">jg11964</name>
    <name evidence="11" type="ORF">PAEG_LOCUS23117</name>
</gene>
<proteinExistence type="inferred from homology"/>
<accession>A0A8S4SB98</accession>
<evidence type="ECO:0000259" key="10">
    <source>
        <dbReference type="PROSITE" id="PS50240"/>
    </source>
</evidence>
<dbReference type="InterPro" id="IPR001314">
    <property type="entry name" value="Peptidase_S1A"/>
</dbReference>